<accession>A0A9W4A8T1</accession>
<dbReference type="EMBL" id="AP014866">
    <property type="protein sequence ID" value="BAR87547.1"/>
    <property type="molecule type" value="Genomic_DNA"/>
</dbReference>
<reference evidence="1 2" key="1">
    <citation type="submission" date="2015-05" db="EMBL/GenBank/DDBJ databases">
        <title>Whole genome sequence of Bacillus thuringiensis serovar tolworthi Pasteur Institute Standard strain.</title>
        <authorList>
            <person name="Kanda K."/>
            <person name="Nakashima K."/>
            <person name="Nagano Y."/>
        </authorList>
    </citation>
    <scope>NUCLEOTIDE SEQUENCE [LARGE SCALE GENOMIC DNA]</scope>
    <source>
        <strain evidence="1 2">Pasteur Institute Standard strain</strain>
        <plasmid evidence="2">pKK2 DNA</plasmid>
    </source>
</reference>
<proteinExistence type="predicted"/>
<evidence type="ECO:0000313" key="1">
    <source>
        <dbReference type="EMBL" id="BAR87547.1"/>
    </source>
</evidence>
<keyword evidence="1" id="KW-0614">Plasmid</keyword>
<geneLocation type="plasmid" evidence="2">
    <name>pKK2 DNA</name>
</geneLocation>
<name>A0A9W4A8T1_BACTO</name>
<evidence type="ECO:0000313" key="2">
    <source>
        <dbReference type="Proteomes" id="UP000055316"/>
    </source>
</evidence>
<protein>
    <submittedName>
        <fullName evidence="1">Transposase orfB, IS150-related protein</fullName>
    </submittedName>
</protein>
<dbReference type="Proteomes" id="UP000055316">
    <property type="component" value="Plasmid pKK2"/>
</dbReference>
<gene>
    <name evidence="1" type="ORF">KNN_06814</name>
</gene>
<dbReference type="AlphaFoldDB" id="A0A9W4A8T1"/>
<sequence>MNRGHKINHKMVYHLMKELGLKCLVRMKKYRSYKGTVGKIAPNILNRNFQADKPNEK</sequence>
<organism evidence="1 2">
    <name type="scientific">Bacillus thuringiensis subsp. tolworthi</name>
    <dbReference type="NCBI Taxonomy" id="1442"/>
    <lineage>
        <taxon>Bacteria</taxon>
        <taxon>Bacillati</taxon>
        <taxon>Bacillota</taxon>
        <taxon>Bacilli</taxon>
        <taxon>Bacillales</taxon>
        <taxon>Bacillaceae</taxon>
        <taxon>Bacillus</taxon>
        <taxon>Bacillus cereus group</taxon>
    </lineage>
</organism>